<dbReference type="SUPFAM" id="SSF56176">
    <property type="entry name" value="FAD-binding/transporter-associated domain-like"/>
    <property type="match status" value="1"/>
</dbReference>
<evidence type="ECO:0000313" key="7">
    <source>
        <dbReference type="EMBL" id="KTD16301.1"/>
    </source>
</evidence>
<accession>A0A0W0V8V6</accession>
<feature type="domain" description="FAD-binding PCMH-type" evidence="6">
    <location>
        <begin position="40"/>
        <end position="209"/>
    </location>
</feature>
<dbReference type="EMBL" id="LNYJ01000011">
    <property type="protein sequence ID" value="KTD16301.1"/>
    <property type="molecule type" value="Genomic_DNA"/>
</dbReference>
<dbReference type="GO" id="GO:0009690">
    <property type="term" value="P:cytokinin metabolic process"/>
    <property type="evidence" value="ECO:0007669"/>
    <property type="project" value="InterPro"/>
</dbReference>
<comment type="similarity">
    <text evidence="2">Belongs to the oxygen-dependent FAD-linked oxidoreductase family.</text>
</comment>
<proteinExistence type="inferred from homology"/>
<evidence type="ECO:0000256" key="5">
    <source>
        <dbReference type="ARBA" id="ARBA00023002"/>
    </source>
</evidence>
<evidence type="ECO:0000256" key="1">
    <source>
        <dbReference type="ARBA" id="ARBA00001974"/>
    </source>
</evidence>
<dbReference type="InterPro" id="IPR050432">
    <property type="entry name" value="FAD-linked_Oxidoreductases_BP"/>
</dbReference>
<dbReference type="Pfam" id="PF09265">
    <property type="entry name" value="Cytokin-bind"/>
    <property type="match status" value="1"/>
</dbReference>
<dbReference type="InterPro" id="IPR016170">
    <property type="entry name" value="Cytok_DH_C_sf"/>
</dbReference>
<dbReference type="SUPFAM" id="SSF55103">
    <property type="entry name" value="FAD-linked oxidases, C-terminal domain"/>
    <property type="match status" value="1"/>
</dbReference>
<evidence type="ECO:0000256" key="3">
    <source>
        <dbReference type="ARBA" id="ARBA00022630"/>
    </source>
</evidence>
<evidence type="ECO:0000256" key="4">
    <source>
        <dbReference type="ARBA" id="ARBA00022827"/>
    </source>
</evidence>
<keyword evidence="8" id="KW-1185">Reference proteome</keyword>
<name>A0A0W0V8V6_9GAMM</name>
<dbReference type="InterPro" id="IPR036318">
    <property type="entry name" value="FAD-bd_PCMH-like_sf"/>
</dbReference>
<keyword evidence="4" id="KW-0274">FAD</keyword>
<dbReference type="GO" id="GO:0019139">
    <property type="term" value="F:cytokinin dehydrogenase activity"/>
    <property type="evidence" value="ECO:0007669"/>
    <property type="project" value="UniProtKB-EC"/>
</dbReference>
<dbReference type="Gene3D" id="3.30.465.10">
    <property type="match status" value="1"/>
</dbReference>
<sequence length="461" mass="52710">MQQTLWNTHQIKCCEKEIGQELLKDEHSLISFQQDFGRLTKAQPAAVFIPNNLLPLEQLVQYANQFSLPINIRGNGLSQSGQSLAVDGGVTVHLKNFRNVYSHAQDSIWVDGNASWASLLETSLTHSQIPYVLPYNCNLSVAGVLSVGGVGASSFRFGTVSSYVKALEVLTANGKRQIVDAQSELFQACLSGQGRFGIITKACIQLRSCARKVRTFFLVYSDKEQWLNDVEEARREADYLETFCSPSVQGSKLKEGKRQPFAQWLYALHIAKEFDYTPPAIEDFSPLLKPLNILHVQDENIESYLHRHDSRFEMMRLLGQWEMIHPWYECFIPRKLLAQHLESLLTKLPLHYVPVLQIVPMAPKAPTGFFMMPEDDTDVYAIMILHPGVHPKLLDSSVESIQFMDDLFLQQGGKRYLSGYLGPIVKEQYWQKHFGPRYKDWMGLKKQFDPKNVFRSQLHRR</sequence>
<dbReference type="PATRIC" id="fig|456.5.peg.641"/>
<keyword evidence="5 7" id="KW-0560">Oxidoreductase</keyword>
<dbReference type="EC" id="1.5.99.12" evidence="7"/>
<dbReference type="OrthoDB" id="6278354at2"/>
<reference evidence="7 8" key="1">
    <citation type="submission" date="2015-11" db="EMBL/GenBank/DDBJ databases">
        <title>Genomic analysis of 38 Legionella species identifies large and diverse effector repertoires.</title>
        <authorList>
            <person name="Burstein D."/>
            <person name="Amaro F."/>
            <person name="Zusman T."/>
            <person name="Lifshitz Z."/>
            <person name="Cohen O."/>
            <person name="Gilbert J.A."/>
            <person name="Pupko T."/>
            <person name="Shuman H.A."/>
            <person name="Segal G."/>
        </authorList>
    </citation>
    <scope>NUCLEOTIDE SEQUENCE [LARGE SCALE GENOMIC DNA]</scope>
    <source>
        <strain evidence="7 8">BL-540</strain>
    </source>
</reference>
<evidence type="ECO:0000259" key="6">
    <source>
        <dbReference type="PROSITE" id="PS51387"/>
    </source>
</evidence>
<dbReference type="InterPro" id="IPR016169">
    <property type="entry name" value="FAD-bd_PCMH_sub2"/>
</dbReference>
<protein>
    <submittedName>
        <fullName evidence="7">Cytokinin oxidase</fullName>
        <ecNumber evidence="7">1.5.99.12</ecNumber>
    </submittedName>
</protein>
<evidence type="ECO:0000256" key="2">
    <source>
        <dbReference type="ARBA" id="ARBA00005466"/>
    </source>
</evidence>
<dbReference type="InterPro" id="IPR016166">
    <property type="entry name" value="FAD-bd_PCMH"/>
</dbReference>
<comment type="cofactor">
    <cofactor evidence="1">
        <name>FAD</name>
        <dbReference type="ChEBI" id="CHEBI:57692"/>
    </cofactor>
</comment>
<dbReference type="PROSITE" id="PS51387">
    <property type="entry name" value="FAD_PCMH"/>
    <property type="match status" value="1"/>
</dbReference>
<dbReference type="STRING" id="456.Ljor_0607"/>
<gene>
    <name evidence="7" type="ORF">Ljor_0607</name>
</gene>
<evidence type="ECO:0000313" key="8">
    <source>
        <dbReference type="Proteomes" id="UP000055035"/>
    </source>
</evidence>
<dbReference type="Gene3D" id="3.40.462.10">
    <property type="entry name" value="FAD-linked oxidases, C-terminal domain"/>
    <property type="match status" value="1"/>
</dbReference>
<dbReference type="AlphaFoldDB" id="A0A0W0V8V6"/>
<dbReference type="Gene3D" id="3.30.43.10">
    <property type="entry name" value="Uridine Diphospho-n-acetylenolpyruvylglucosamine Reductase, domain 2"/>
    <property type="match status" value="1"/>
</dbReference>
<dbReference type="PANTHER" id="PTHR13878">
    <property type="entry name" value="GULONOLACTONE OXIDASE"/>
    <property type="match status" value="1"/>
</dbReference>
<dbReference type="RefSeq" id="WP_058470165.1">
    <property type="nucleotide sequence ID" value="NZ_CAAAIC010000004.1"/>
</dbReference>
<organism evidence="7 8">
    <name type="scientific">Legionella jordanis</name>
    <dbReference type="NCBI Taxonomy" id="456"/>
    <lineage>
        <taxon>Bacteria</taxon>
        <taxon>Pseudomonadati</taxon>
        <taxon>Pseudomonadota</taxon>
        <taxon>Gammaproteobacteria</taxon>
        <taxon>Legionellales</taxon>
        <taxon>Legionellaceae</taxon>
        <taxon>Legionella</taxon>
    </lineage>
</organism>
<dbReference type="InterPro" id="IPR006094">
    <property type="entry name" value="Oxid_FAD_bind_N"/>
</dbReference>
<dbReference type="InterPro" id="IPR016167">
    <property type="entry name" value="FAD-bd_PCMH_sub1"/>
</dbReference>
<dbReference type="GO" id="GO:0071949">
    <property type="term" value="F:FAD binding"/>
    <property type="evidence" value="ECO:0007669"/>
    <property type="project" value="InterPro"/>
</dbReference>
<comment type="caution">
    <text evidence="7">The sequence shown here is derived from an EMBL/GenBank/DDBJ whole genome shotgun (WGS) entry which is preliminary data.</text>
</comment>
<dbReference type="InterPro" id="IPR015345">
    <property type="entry name" value="Cytokinin_DH_FAD/cytokin-bd"/>
</dbReference>
<dbReference type="InterPro" id="IPR016164">
    <property type="entry name" value="FAD-linked_Oxase-like_C"/>
</dbReference>
<dbReference type="PANTHER" id="PTHR13878:SF53">
    <property type="entry name" value="CYTOKININ DEHYDROGENASE 6"/>
    <property type="match status" value="1"/>
</dbReference>
<keyword evidence="3" id="KW-0285">Flavoprotein</keyword>
<dbReference type="Pfam" id="PF01565">
    <property type="entry name" value="FAD_binding_4"/>
    <property type="match status" value="1"/>
</dbReference>
<dbReference type="Proteomes" id="UP000055035">
    <property type="component" value="Unassembled WGS sequence"/>
</dbReference>